<keyword evidence="1" id="KW-0436">Ligase</keyword>
<dbReference type="Gene3D" id="3.30.470.20">
    <property type="entry name" value="ATP-grasp fold, B domain"/>
    <property type="match status" value="1"/>
</dbReference>
<dbReference type="PANTHER" id="PTHR18866">
    <property type="entry name" value="CARBOXYLASE:PYRUVATE/ACETYL-COA/PROPIONYL-COA CARBOXYLASE"/>
    <property type="match status" value="1"/>
</dbReference>
<dbReference type="AlphaFoldDB" id="A0A3L7AMZ4"/>
<dbReference type="GO" id="GO:0016874">
    <property type="term" value="F:ligase activity"/>
    <property type="evidence" value="ECO:0007669"/>
    <property type="project" value="UniProtKB-KW"/>
</dbReference>
<dbReference type="Proteomes" id="UP000269692">
    <property type="component" value="Unassembled WGS sequence"/>
</dbReference>
<evidence type="ECO:0000256" key="1">
    <source>
        <dbReference type="ARBA" id="ARBA00022598"/>
    </source>
</evidence>
<evidence type="ECO:0000313" key="8">
    <source>
        <dbReference type="EMBL" id="RLP80991.1"/>
    </source>
</evidence>
<dbReference type="Pfam" id="PF00289">
    <property type="entry name" value="Biotin_carb_N"/>
    <property type="match status" value="1"/>
</dbReference>
<feature type="domain" description="Biotin carboxylation" evidence="7">
    <location>
        <begin position="1"/>
        <end position="449"/>
    </location>
</feature>
<dbReference type="Pfam" id="PF02786">
    <property type="entry name" value="CPSase_L_D2"/>
    <property type="match status" value="1"/>
</dbReference>
<dbReference type="SUPFAM" id="SSF51246">
    <property type="entry name" value="Rudiment single hybrid motif"/>
    <property type="match status" value="1"/>
</dbReference>
<dbReference type="InterPro" id="IPR005482">
    <property type="entry name" value="Biotin_COase_C"/>
</dbReference>
<reference evidence="8 9" key="1">
    <citation type="submission" date="2018-10" db="EMBL/GenBank/DDBJ databases">
        <title>Xanthobacter tagetidis genome sequencing and assembly.</title>
        <authorList>
            <person name="Maclea K.S."/>
            <person name="Goen A.E."/>
            <person name="Fatima S.A."/>
        </authorList>
    </citation>
    <scope>NUCLEOTIDE SEQUENCE [LARGE SCALE GENOMIC DNA]</scope>
    <source>
        <strain evidence="8 9">ATCC 700314</strain>
    </source>
</reference>
<dbReference type="RefSeq" id="WP_121621842.1">
    <property type="nucleotide sequence ID" value="NZ_JACIIW010000003.1"/>
</dbReference>
<organism evidence="8 9">
    <name type="scientific">Xanthobacter tagetidis</name>
    <dbReference type="NCBI Taxonomy" id="60216"/>
    <lineage>
        <taxon>Bacteria</taxon>
        <taxon>Pseudomonadati</taxon>
        <taxon>Pseudomonadota</taxon>
        <taxon>Alphaproteobacteria</taxon>
        <taxon>Hyphomicrobiales</taxon>
        <taxon>Xanthobacteraceae</taxon>
        <taxon>Xanthobacter</taxon>
    </lineage>
</organism>
<dbReference type="InterPro" id="IPR005479">
    <property type="entry name" value="CPAse_ATP-bd"/>
</dbReference>
<feature type="domain" description="ATP-grasp" evidence="6">
    <location>
        <begin position="119"/>
        <end position="318"/>
    </location>
</feature>
<evidence type="ECO:0000259" key="6">
    <source>
        <dbReference type="PROSITE" id="PS50975"/>
    </source>
</evidence>
<gene>
    <name evidence="8" type="ORF">D9R14_03035</name>
</gene>
<evidence type="ECO:0000256" key="3">
    <source>
        <dbReference type="ARBA" id="ARBA00022840"/>
    </source>
</evidence>
<protein>
    <submittedName>
        <fullName evidence="8">ATP-grasp domain-containing protein</fullName>
    </submittedName>
</protein>
<dbReference type="EMBL" id="RCTF01000002">
    <property type="protein sequence ID" value="RLP80991.1"/>
    <property type="molecule type" value="Genomic_DNA"/>
</dbReference>
<sequence length="462" mass="48547">MKSVLIANRGEIACRVVRACRSLGLRSIAVYSDADRNALHVELADEAVHIGPAPARRSYLDAGAILAAARAGGADAIHPGYGFLSENAAFARQIAEAGLVFVGPAAAIIAEMGDKGRARARAEDAGVPVLPGSGRLPQETGDDLLVCAAAVGFPLLVKATGGGGGIGMRRVDAPADLAAAVERAREQAARSFGDDGVYLEHFVAAARHVEVQVFGTAPGRAVAFPERDCSVQRRFQKVIEESPAANLPDVVSQGLRDAAARLAERVGYLGAGTVEFIVDAATGRFYFLEMNTRIQVEHPVTEMVTGLDLVALQLRLAAGEDLSAAIPDAPRAQGHAIEARLYAEAPERGFLPTPGRLTRLDLPSSRHGVRIDAGVRAGDEITPFYDPMIAKVIAWGEDRETARRRLDDALAATCIDGVGCNLAFLRAVLAHPEFRNGTATTDFIVRNGSGLVTATQGASVPA</sequence>
<dbReference type="PROSITE" id="PS50979">
    <property type="entry name" value="BC"/>
    <property type="match status" value="1"/>
</dbReference>
<dbReference type="OrthoDB" id="9763189at2"/>
<dbReference type="PROSITE" id="PS00867">
    <property type="entry name" value="CPSASE_2"/>
    <property type="match status" value="1"/>
</dbReference>
<dbReference type="Pfam" id="PF02785">
    <property type="entry name" value="Biotin_carb_C"/>
    <property type="match status" value="1"/>
</dbReference>
<evidence type="ECO:0000256" key="5">
    <source>
        <dbReference type="PROSITE-ProRule" id="PRU00409"/>
    </source>
</evidence>
<dbReference type="PROSITE" id="PS50975">
    <property type="entry name" value="ATP_GRASP"/>
    <property type="match status" value="1"/>
</dbReference>
<dbReference type="InterPro" id="IPR050856">
    <property type="entry name" value="Biotin_carboxylase_complex"/>
</dbReference>
<evidence type="ECO:0000313" key="9">
    <source>
        <dbReference type="Proteomes" id="UP000269692"/>
    </source>
</evidence>
<dbReference type="InterPro" id="IPR011764">
    <property type="entry name" value="Biotin_carboxylation_dom"/>
</dbReference>
<dbReference type="GO" id="GO:0046872">
    <property type="term" value="F:metal ion binding"/>
    <property type="evidence" value="ECO:0007669"/>
    <property type="project" value="InterPro"/>
</dbReference>
<comment type="caution">
    <text evidence="8">The sequence shown here is derived from an EMBL/GenBank/DDBJ whole genome shotgun (WGS) entry which is preliminary data.</text>
</comment>
<evidence type="ECO:0000259" key="7">
    <source>
        <dbReference type="PROSITE" id="PS50979"/>
    </source>
</evidence>
<keyword evidence="4" id="KW-0092">Biotin</keyword>
<dbReference type="SUPFAM" id="SSF56059">
    <property type="entry name" value="Glutathione synthetase ATP-binding domain-like"/>
    <property type="match status" value="1"/>
</dbReference>
<evidence type="ECO:0000256" key="2">
    <source>
        <dbReference type="ARBA" id="ARBA00022741"/>
    </source>
</evidence>
<dbReference type="SMART" id="SM00878">
    <property type="entry name" value="Biotin_carb_C"/>
    <property type="match status" value="1"/>
</dbReference>
<accession>A0A3L7AMZ4</accession>
<dbReference type="SUPFAM" id="SSF52440">
    <property type="entry name" value="PreATP-grasp domain"/>
    <property type="match status" value="1"/>
</dbReference>
<evidence type="ECO:0000256" key="4">
    <source>
        <dbReference type="ARBA" id="ARBA00023267"/>
    </source>
</evidence>
<dbReference type="InterPro" id="IPR016185">
    <property type="entry name" value="PreATP-grasp_dom_sf"/>
</dbReference>
<keyword evidence="2 5" id="KW-0547">Nucleotide-binding</keyword>
<keyword evidence="9" id="KW-1185">Reference proteome</keyword>
<dbReference type="PROSITE" id="PS00866">
    <property type="entry name" value="CPSASE_1"/>
    <property type="match status" value="1"/>
</dbReference>
<dbReference type="GO" id="GO:0005524">
    <property type="term" value="F:ATP binding"/>
    <property type="evidence" value="ECO:0007669"/>
    <property type="project" value="UniProtKB-UniRule"/>
</dbReference>
<keyword evidence="3 5" id="KW-0067">ATP-binding</keyword>
<proteinExistence type="predicted"/>
<dbReference type="InterPro" id="IPR005481">
    <property type="entry name" value="BC-like_N"/>
</dbReference>
<dbReference type="InterPro" id="IPR011054">
    <property type="entry name" value="Rudment_hybrid_motif"/>
</dbReference>
<dbReference type="PANTHER" id="PTHR18866:SF33">
    <property type="entry name" value="METHYLCROTONOYL-COA CARBOXYLASE SUBUNIT ALPHA, MITOCHONDRIAL-RELATED"/>
    <property type="match status" value="1"/>
</dbReference>
<name>A0A3L7AMZ4_9HYPH</name>
<dbReference type="FunFam" id="3.40.50.20:FF:000010">
    <property type="entry name" value="Propionyl-CoA carboxylase subunit alpha"/>
    <property type="match status" value="1"/>
</dbReference>
<dbReference type="InterPro" id="IPR011761">
    <property type="entry name" value="ATP-grasp"/>
</dbReference>